<comment type="caution">
    <text evidence="1">The sequence shown here is derived from an EMBL/GenBank/DDBJ whole genome shotgun (WGS) entry which is preliminary data.</text>
</comment>
<evidence type="ECO:0000313" key="2">
    <source>
        <dbReference type="Proteomes" id="UP000252139"/>
    </source>
</evidence>
<sequence length="134" mass="16240">MDCKDMELMKLCLSRNINFMNCNYREKYAAEFDMTTYKEIMDECEKRRTLLPSSITIKIDNIFNDLLEYRFDKNANRILQYLHGQKSDEPDKTSDKYKLLYIVQQVVFNFKFWAKESDEVMGSYSENMYLRKVR</sequence>
<gene>
    <name evidence="1" type="ORF">CU097_003856</name>
</gene>
<reference evidence="1 2" key="1">
    <citation type="journal article" date="2018" name="G3 (Bethesda)">
        <title>Phylogenetic and Phylogenomic Definition of Rhizopus Species.</title>
        <authorList>
            <person name="Gryganskyi A.P."/>
            <person name="Golan J."/>
            <person name="Dolatabadi S."/>
            <person name="Mondo S."/>
            <person name="Robb S."/>
            <person name="Idnurm A."/>
            <person name="Muszewska A."/>
            <person name="Steczkiewicz K."/>
            <person name="Masonjones S."/>
            <person name="Liao H.L."/>
            <person name="Gajdeczka M.T."/>
            <person name="Anike F."/>
            <person name="Vuek A."/>
            <person name="Anishchenko I.M."/>
            <person name="Voigt K."/>
            <person name="de Hoog G.S."/>
            <person name="Smith M.E."/>
            <person name="Heitman J."/>
            <person name="Vilgalys R."/>
            <person name="Stajich J.E."/>
        </authorList>
    </citation>
    <scope>NUCLEOTIDE SEQUENCE [LARGE SCALE GENOMIC DNA]</scope>
    <source>
        <strain evidence="1 2">CBS 357.93</strain>
    </source>
</reference>
<protein>
    <submittedName>
        <fullName evidence="1">Uncharacterized protein</fullName>
    </submittedName>
</protein>
<evidence type="ECO:0000313" key="1">
    <source>
        <dbReference type="EMBL" id="RCH79826.1"/>
    </source>
</evidence>
<dbReference type="Proteomes" id="UP000252139">
    <property type="component" value="Unassembled WGS sequence"/>
</dbReference>
<dbReference type="OrthoDB" id="2253360at2759"/>
<dbReference type="EMBL" id="PJQL01004263">
    <property type="protein sequence ID" value="RCH79826.1"/>
    <property type="molecule type" value="Genomic_DNA"/>
</dbReference>
<proteinExistence type="predicted"/>
<accession>A0A367IQA9</accession>
<organism evidence="1 2">
    <name type="scientific">Rhizopus azygosporus</name>
    <name type="common">Rhizopus microsporus var. azygosporus</name>
    <dbReference type="NCBI Taxonomy" id="86630"/>
    <lineage>
        <taxon>Eukaryota</taxon>
        <taxon>Fungi</taxon>
        <taxon>Fungi incertae sedis</taxon>
        <taxon>Mucoromycota</taxon>
        <taxon>Mucoromycotina</taxon>
        <taxon>Mucoromycetes</taxon>
        <taxon>Mucorales</taxon>
        <taxon>Mucorineae</taxon>
        <taxon>Rhizopodaceae</taxon>
        <taxon>Rhizopus</taxon>
    </lineage>
</organism>
<keyword evidence="2" id="KW-1185">Reference proteome</keyword>
<name>A0A367IQA9_RHIAZ</name>
<dbReference type="AlphaFoldDB" id="A0A367IQA9"/>